<name>A0ABU4H4X4_9MICO</name>
<evidence type="ECO:0000313" key="5">
    <source>
        <dbReference type="EMBL" id="MDW4574397.1"/>
    </source>
</evidence>
<evidence type="ECO:0000256" key="1">
    <source>
        <dbReference type="SAM" id="Coils"/>
    </source>
</evidence>
<gene>
    <name evidence="5" type="ORF">R8Z58_16585</name>
</gene>
<sequence>MRSRHTLTTAAAGLMIALVLTGCAAEVSDVDRAQARVTAAEKDVAQAESDLAAASSAFCSSGSDYVLALDRYGDVLTATAPTVGDVRTGGADLAAPAEDVRSDAEAAVAAKDELATAQAELADAQASLAEAQGTETDAPETPDDETPSAPLAPAASVDRVIQAQADFEQALAGIDDDTTLVQAAEQFNSAAVALELSWLRLLVDAGCVTDEQRQHAEAAVSAYTTALQQDLTTLGYYTGAVDGIYGPLTVQAVADLQQASGLPVTGTMDKATTEALRAALEQAGAAAAQSSVASTAALQQTLKLVGYWDGPVDGVWTPELTAALQALQTELGVAPTGTVDAATIVAFEKALSELEAGGTPEPEPSESEDGSESESD</sequence>
<keyword evidence="6" id="KW-1185">Reference proteome</keyword>
<proteinExistence type="predicted"/>
<evidence type="ECO:0000313" key="6">
    <source>
        <dbReference type="Proteomes" id="UP001283109"/>
    </source>
</evidence>
<feature type="coiled-coil region" evidence="1">
    <location>
        <begin position="30"/>
        <end position="57"/>
    </location>
</feature>
<dbReference type="Gene3D" id="1.10.101.10">
    <property type="entry name" value="PGBD-like superfamily/PGBD"/>
    <property type="match status" value="2"/>
</dbReference>
<keyword evidence="3" id="KW-0732">Signal</keyword>
<feature type="signal peptide" evidence="3">
    <location>
        <begin position="1"/>
        <end position="24"/>
    </location>
</feature>
<dbReference type="PROSITE" id="PS51257">
    <property type="entry name" value="PROKAR_LIPOPROTEIN"/>
    <property type="match status" value="1"/>
</dbReference>
<feature type="compositionally biased region" description="Acidic residues" evidence="2">
    <location>
        <begin position="363"/>
        <end position="376"/>
    </location>
</feature>
<dbReference type="InterPro" id="IPR036365">
    <property type="entry name" value="PGBD-like_sf"/>
</dbReference>
<dbReference type="SUPFAM" id="SSF47090">
    <property type="entry name" value="PGBD-like"/>
    <property type="match status" value="2"/>
</dbReference>
<accession>A0ABU4H4X4</accession>
<feature type="chain" id="PRO_5045253740" evidence="3">
    <location>
        <begin position="25"/>
        <end position="376"/>
    </location>
</feature>
<evidence type="ECO:0000256" key="2">
    <source>
        <dbReference type="SAM" id="MobiDB-lite"/>
    </source>
</evidence>
<feature type="compositionally biased region" description="Acidic residues" evidence="2">
    <location>
        <begin position="137"/>
        <end position="146"/>
    </location>
</feature>
<protein>
    <submittedName>
        <fullName evidence="5">Peptidoglycan-binding protein</fullName>
    </submittedName>
</protein>
<feature type="region of interest" description="Disordered" evidence="2">
    <location>
        <begin position="127"/>
        <end position="151"/>
    </location>
</feature>
<dbReference type="RefSeq" id="WP_318354939.1">
    <property type="nucleotide sequence ID" value="NZ_JAWQEV010000007.1"/>
</dbReference>
<dbReference type="Pfam" id="PF01471">
    <property type="entry name" value="PG_binding_1"/>
    <property type="match status" value="2"/>
</dbReference>
<dbReference type="InterPro" id="IPR036366">
    <property type="entry name" value="PGBDSf"/>
</dbReference>
<organism evidence="5 6">
    <name type="scientific">Microbacterium arthrosphaerae</name>
    <dbReference type="NCBI Taxonomy" id="792652"/>
    <lineage>
        <taxon>Bacteria</taxon>
        <taxon>Bacillati</taxon>
        <taxon>Actinomycetota</taxon>
        <taxon>Actinomycetes</taxon>
        <taxon>Micrococcales</taxon>
        <taxon>Microbacteriaceae</taxon>
        <taxon>Microbacterium</taxon>
    </lineage>
</organism>
<reference evidence="5 6" key="1">
    <citation type="submission" date="2023-11" db="EMBL/GenBank/DDBJ databases">
        <title>Draft genome sequence of Microbacterium arthrosphaerae JCM 30492.</title>
        <authorList>
            <person name="Zhang G."/>
            <person name="Ding Y."/>
        </authorList>
    </citation>
    <scope>NUCLEOTIDE SEQUENCE [LARGE SCALE GENOMIC DNA]</scope>
    <source>
        <strain evidence="5 6">JCM 30492</strain>
    </source>
</reference>
<feature type="domain" description="Peptidoglycan binding-like" evidence="4">
    <location>
        <begin position="296"/>
        <end position="345"/>
    </location>
</feature>
<feature type="region of interest" description="Disordered" evidence="2">
    <location>
        <begin position="352"/>
        <end position="376"/>
    </location>
</feature>
<dbReference type="EMBL" id="JAWQEV010000007">
    <property type="protein sequence ID" value="MDW4574397.1"/>
    <property type="molecule type" value="Genomic_DNA"/>
</dbReference>
<keyword evidence="1" id="KW-0175">Coiled coil</keyword>
<dbReference type="Proteomes" id="UP001283109">
    <property type="component" value="Unassembled WGS sequence"/>
</dbReference>
<comment type="caution">
    <text evidence="5">The sequence shown here is derived from an EMBL/GenBank/DDBJ whole genome shotgun (WGS) entry which is preliminary data.</text>
</comment>
<dbReference type="InterPro" id="IPR002477">
    <property type="entry name" value="Peptidoglycan-bd-like"/>
</dbReference>
<evidence type="ECO:0000256" key="3">
    <source>
        <dbReference type="SAM" id="SignalP"/>
    </source>
</evidence>
<feature type="domain" description="Peptidoglycan binding-like" evidence="4">
    <location>
        <begin position="225"/>
        <end position="276"/>
    </location>
</feature>
<evidence type="ECO:0000259" key="4">
    <source>
        <dbReference type="Pfam" id="PF01471"/>
    </source>
</evidence>